<dbReference type="EMBL" id="JXXR01000033">
    <property type="protein sequence ID" value="KJY66697.1"/>
    <property type="molecule type" value="Genomic_DNA"/>
</dbReference>
<dbReference type="CDD" id="cd03404">
    <property type="entry name" value="SPFH_HflK"/>
    <property type="match status" value="1"/>
</dbReference>
<evidence type="ECO:0000256" key="7">
    <source>
        <dbReference type="SAM" id="MobiDB-lite"/>
    </source>
</evidence>
<dbReference type="GO" id="GO:0008233">
    <property type="term" value="F:peptidase activity"/>
    <property type="evidence" value="ECO:0007669"/>
    <property type="project" value="UniProtKB-KW"/>
</dbReference>
<dbReference type="GO" id="GO:0006508">
    <property type="term" value="P:proteolysis"/>
    <property type="evidence" value="ECO:0007669"/>
    <property type="project" value="UniProtKB-KW"/>
</dbReference>
<dbReference type="EMBL" id="VTXP01000033">
    <property type="protein sequence ID" value="NOJ26307.1"/>
    <property type="molecule type" value="Genomic_DNA"/>
</dbReference>
<evidence type="ECO:0000259" key="8">
    <source>
        <dbReference type="SMART" id="SM00244"/>
    </source>
</evidence>
<proteinExistence type="inferred from homology"/>
<protein>
    <recommendedName>
        <fullName evidence="6">Protein HflK</fullName>
    </recommendedName>
</protein>
<feature type="domain" description="Band 7" evidence="8">
    <location>
        <begin position="86"/>
        <end position="246"/>
    </location>
</feature>
<feature type="region of interest" description="Disordered" evidence="7">
    <location>
        <begin position="354"/>
        <end position="397"/>
    </location>
</feature>
<dbReference type="Pfam" id="PF12221">
    <property type="entry name" value="HflK_N"/>
    <property type="match status" value="1"/>
</dbReference>
<dbReference type="EMBL" id="CP009617">
    <property type="protein sequence ID" value="AIW20055.1"/>
    <property type="molecule type" value="Genomic_DNA"/>
</dbReference>
<keyword evidence="10" id="KW-0645">Protease</keyword>
<evidence type="ECO:0000313" key="9">
    <source>
        <dbReference type="EMBL" id="AIW20055.1"/>
    </source>
</evidence>
<dbReference type="SMART" id="SM00244">
    <property type="entry name" value="PHB"/>
    <property type="match status" value="1"/>
</dbReference>
<accession>A0A097AV22</accession>
<comment type="function">
    <text evidence="6">HflC and HflK could encode or regulate a protease.</text>
</comment>
<name>A0A097AV22_9VIBR</name>
<sequence length="397" mass="43778">MAWNEPGNNNGNNGRDNDPWGSNNRGNKGGRDQGPPDLDEVFNKLSQKLGGKFGGGKGGKGSSIGGGGALGFGVIAVIAIAIWFFAGFYTIGEAERGVVLRLGKYDRVVDPGLNWRPRFIDEVTPVNVQAIRSLRSSGLMLTKDENVVTIAMDVQYRVADPYKYLFRVTNADDSLRQATDSALRAVIGDSLMDSILTTGRQQIRQSTQETLNEIVDSYDMGVVIVDVNFQSARPPEQVKDAFDDAIAAREDEERFEREAEAYRNDILPKATGRAERLKKEALGYSERVVNEALGQVAQFEKLLPEYQAAPEVTRNRLYLDTMERVYSSTSKVLIDSESSGNLLYLPIDKLAGQEGKTQTKRSTKSSSAYDQIELETQTNETTSDSQSRSTGSRQGRY</sequence>
<dbReference type="SUPFAM" id="SSF117892">
    <property type="entry name" value="Band 7/SPFH domain"/>
    <property type="match status" value="1"/>
</dbReference>
<dbReference type="GO" id="GO:0016020">
    <property type="term" value="C:membrane"/>
    <property type="evidence" value="ECO:0007669"/>
    <property type="project" value="UniProtKB-SubCell"/>
</dbReference>
<dbReference type="Pfam" id="PF01145">
    <property type="entry name" value="Band_7"/>
    <property type="match status" value="1"/>
</dbReference>
<dbReference type="Proteomes" id="UP000030081">
    <property type="component" value="Chromosome 1"/>
</dbReference>
<dbReference type="InterPro" id="IPR050710">
    <property type="entry name" value="Band7/mec-2_domain"/>
</dbReference>
<evidence type="ECO:0000256" key="5">
    <source>
        <dbReference type="ARBA" id="ARBA00023136"/>
    </source>
</evidence>
<dbReference type="PRINTS" id="PR00721">
    <property type="entry name" value="STOMATIN"/>
</dbReference>
<keyword evidence="10" id="KW-0378">Hydrolase</keyword>
<feature type="region of interest" description="Disordered" evidence="7">
    <location>
        <begin position="1"/>
        <end position="41"/>
    </location>
</feature>
<evidence type="ECO:0000313" key="12">
    <source>
        <dbReference type="Proteomes" id="UP000030081"/>
    </source>
</evidence>
<keyword evidence="12" id="KW-1185">Reference proteome</keyword>
<feature type="compositionally biased region" description="Low complexity" evidence="7">
    <location>
        <begin position="381"/>
        <end position="397"/>
    </location>
</feature>
<evidence type="ECO:0000256" key="1">
    <source>
        <dbReference type="ARBA" id="ARBA00004167"/>
    </source>
</evidence>
<dbReference type="eggNOG" id="COG0330">
    <property type="taxonomic scope" value="Bacteria"/>
</dbReference>
<evidence type="ECO:0000313" key="10">
    <source>
        <dbReference type="EMBL" id="KJY66697.1"/>
    </source>
</evidence>
<comment type="subcellular location">
    <subcellularLocation>
        <location evidence="1">Membrane</location>
        <topology evidence="1">Single-pass membrane protein</topology>
    </subcellularLocation>
</comment>
<feature type="compositionally biased region" description="Low complexity" evidence="7">
    <location>
        <begin position="1"/>
        <end position="14"/>
    </location>
</feature>
<dbReference type="InterPro" id="IPR010201">
    <property type="entry name" value="HflK"/>
</dbReference>
<evidence type="ECO:0000313" key="13">
    <source>
        <dbReference type="Proteomes" id="UP000576645"/>
    </source>
</evidence>
<dbReference type="RefSeq" id="WP_019275007.1">
    <property type="nucleotide sequence ID" value="NZ_CP009264.1"/>
</dbReference>
<feature type="transmembrane region" description="Helical" evidence="6">
    <location>
        <begin position="69"/>
        <end position="91"/>
    </location>
</feature>
<dbReference type="OrthoDB" id="9779595at2"/>
<gene>
    <name evidence="11" type="primary">hflK</name>
    <name evidence="11" type="ORF">F0238_26780</name>
    <name evidence="9" type="ORF">IX92_13795</name>
    <name evidence="10" type="ORF">TW71_24325</name>
</gene>
<evidence type="ECO:0000256" key="4">
    <source>
        <dbReference type="ARBA" id="ARBA00022989"/>
    </source>
</evidence>
<evidence type="ECO:0000313" key="11">
    <source>
        <dbReference type="EMBL" id="NOJ26307.1"/>
    </source>
</evidence>
<keyword evidence="5 6" id="KW-0472">Membrane</keyword>
<evidence type="ECO:0000256" key="2">
    <source>
        <dbReference type="ARBA" id="ARBA00006971"/>
    </source>
</evidence>
<reference evidence="10" key="2">
    <citation type="journal article" date="2015" name="BMC Genomics">
        <title>Genome mining reveals unlocked bioactive potential of marine Gram-negative bacteria.</title>
        <authorList>
            <person name="Machado H."/>
            <person name="Sonnenschein E.C."/>
            <person name="Melchiorsen J."/>
            <person name="Gram L."/>
        </authorList>
    </citation>
    <scope>NUCLEOTIDE SEQUENCE</scope>
    <source>
        <strain evidence="10">S2052</strain>
    </source>
</reference>
<dbReference type="Gene3D" id="3.30.479.30">
    <property type="entry name" value="Band 7 domain"/>
    <property type="match status" value="1"/>
</dbReference>
<comment type="similarity">
    <text evidence="2 6">Belongs to the band 7/mec-2 family. HflK subfamily.</text>
</comment>
<dbReference type="AlphaFoldDB" id="A0A097AV22"/>
<dbReference type="Proteomes" id="UP000576645">
    <property type="component" value="Unassembled WGS sequence"/>
</dbReference>
<comment type="subunit">
    <text evidence="6">HflC and HflK may interact to form a multimeric complex.</text>
</comment>
<dbReference type="GeneID" id="93940768"/>
<reference evidence="9 12" key="1">
    <citation type="submission" date="2014-10" db="EMBL/GenBank/DDBJ databases">
        <title>The Complete Genome Sequence for the Shellfish Pathogen Vibrio coralliilyticus RE98 Isolated from a Shellfish Hatchery.</title>
        <authorList>
            <person name="Richards G.P."/>
            <person name="Bono J.L."/>
            <person name="Watson M.A."/>
            <person name="Needleman D.S."/>
        </authorList>
    </citation>
    <scope>NUCLEOTIDE SEQUENCE [LARGE SCALE GENOMIC DNA]</scope>
    <source>
        <strain evidence="9 12">RE98</strain>
    </source>
</reference>
<dbReference type="STRING" id="190893.BA953_10560"/>
<keyword evidence="4 6" id="KW-1133">Transmembrane helix</keyword>
<dbReference type="PANTHER" id="PTHR43327">
    <property type="entry name" value="STOMATIN-LIKE PROTEIN 2, MITOCHONDRIAL"/>
    <property type="match status" value="1"/>
</dbReference>
<dbReference type="InterPro" id="IPR036013">
    <property type="entry name" value="Band_7/SPFH_dom_sf"/>
</dbReference>
<organism evidence="10">
    <name type="scientific">Vibrio coralliilyticus</name>
    <dbReference type="NCBI Taxonomy" id="190893"/>
    <lineage>
        <taxon>Bacteria</taxon>
        <taxon>Pseudomonadati</taxon>
        <taxon>Pseudomonadota</taxon>
        <taxon>Gammaproteobacteria</taxon>
        <taxon>Vibrionales</taxon>
        <taxon>Vibrionaceae</taxon>
        <taxon>Vibrio</taxon>
    </lineage>
</organism>
<dbReference type="KEGG" id="vct:JV59_00390"/>
<dbReference type="InterPro" id="IPR001107">
    <property type="entry name" value="Band_7"/>
</dbReference>
<dbReference type="KEGG" id="vcy:IX92_13795"/>
<dbReference type="InterPro" id="IPR001972">
    <property type="entry name" value="Stomatin_HflK_fam"/>
</dbReference>
<keyword evidence="3 6" id="KW-0812">Transmembrane</keyword>
<evidence type="ECO:0000256" key="6">
    <source>
        <dbReference type="RuleBase" id="RU364113"/>
    </source>
</evidence>
<dbReference type="NCBIfam" id="TIGR01933">
    <property type="entry name" value="hflK"/>
    <property type="match status" value="1"/>
</dbReference>
<dbReference type="PANTHER" id="PTHR43327:SF2">
    <property type="entry name" value="MODULATOR OF FTSH PROTEASE HFLK"/>
    <property type="match status" value="1"/>
</dbReference>
<evidence type="ECO:0000256" key="3">
    <source>
        <dbReference type="ARBA" id="ARBA00022692"/>
    </source>
</evidence>
<dbReference type="FunFam" id="3.30.479.30:FF:000007">
    <property type="entry name" value="Protein HflK"/>
    <property type="match status" value="1"/>
</dbReference>
<dbReference type="InterPro" id="IPR020980">
    <property type="entry name" value="Membrane_HflK_N"/>
</dbReference>
<reference evidence="11 13" key="3">
    <citation type="submission" date="2019-09" db="EMBL/GenBank/DDBJ databases">
        <title>Draft genome sequencing and comparative genomics of hatchery-associated Vibrios.</title>
        <authorList>
            <person name="Kehlet-Delgado H."/>
            <person name="Mueller R.S."/>
        </authorList>
    </citation>
    <scope>NUCLEOTIDE SEQUENCE [LARGE SCALE GENOMIC DNA]</scope>
    <source>
        <strain evidence="11 13">09-121-3</strain>
    </source>
</reference>